<keyword evidence="2" id="KW-1133">Transmembrane helix</keyword>
<keyword evidence="2" id="KW-0812">Transmembrane</keyword>
<evidence type="ECO:0000256" key="2">
    <source>
        <dbReference type="SAM" id="Phobius"/>
    </source>
</evidence>
<evidence type="ECO:0000313" key="3">
    <source>
        <dbReference type="EMBL" id="QUC09872.1"/>
    </source>
</evidence>
<name>A0AB37HRH4_9ACTN</name>
<evidence type="ECO:0000256" key="1">
    <source>
        <dbReference type="SAM" id="MobiDB-lite"/>
    </source>
</evidence>
<reference evidence="3" key="1">
    <citation type="submission" date="2021-03" db="EMBL/GenBank/DDBJ databases">
        <title>Human Oral Microbial Genomes.</title>
        <authorList>
            <person name="Johnston C.D."/>
            <person name="Chen T."/>
            <person name="Dewhirst F.E."/>
        </authorList>
    </citation>
    <scope>NUCLEOTIDE SEQUENCE</scope>
    <source>
        <strain evidence="3">F0714</strain>
    </source>
</reference>
<gene>
    <name evidence="3" type="ORF">J5A53_08450</name>
</gene>
<dbReference type="RefSeq" id="WP_041696410.1">
    <property type="nucleotide sequence ID" value="NZ_CAURRE010000004.1"/>
</dbReference>
<proteinExistence type="predicted"/>
<dbReference type="EMBL" id="CP072385">
    <property type="protein sequence ID" value="QUC09872.1"/>
    <property type="molecule type" value="Genomic_DNA"/>
</dbReference>
<feature type="region of interest" description="Disordered" evidence="1">
    <location>
        <begin position="217"/>
        <end position="287"/>
    </location>
</feature>
<evidence type="ECO:0000313" key="4">
    <source>
        <dbReference type="Proteomes" id="UP000677180"/>
    </source>
</evidence>
<keyword evidence="2" id="KW-0472">Membrane</keyword>
<protein>
    <submittedName>
        <fullName evidence="3">Uncharacterized protein</fullName>
    </submittedName>
</protein>
<dbReference type="AlphaFoldDB" id="A0AB37HRH4"/>
<feature type="transmembrane region" description="Helical" evidence="2">
    <location>
        <begin position="186"/>
        <end position="211"/>
    </location>
</feature>
<sequence length="287" mass="30587">MTQPPDPTPEYAEHHPLLPEDPVRVGDFWIDSRLAESPAGVVYCAHADGSDPVMLIHLRDGAASDPAARARFSGEINAMHIDTVVARGGQDQDEGRMAVRFRDEDDDPIVASHRPLAPWVALAFSGSPKAVAEAQRVLAAVDLVHTPQLGSPAGPDFQMHWWQNIRPGTWRMWPLPWPGRKDRAGWLSLLTSFLLMLLIASVAVLLAILVFQNQQKVSPPAPVPSSESATGSGSGSGSPSQSSGEPSSGESSSGEPSELESRSDTPSMEQPSGDSSGPGSPSPERKL</sequence>
<dbReference type="Proteomes" id="UP000677180">
    <property type="component" value="Chromosome"/>
</dbReference>
<organism evidence="3 4">
    <name type="scientific">Arachnia propionica</name>
    <dbReference type="NCBI Taxonomy" id="1750"/>
    <lineage>
        <taxon>Bacteria</taxon>
        <taxon>Bacillati</taxon>
        <taxon>Actinomycetota</taxon>
        <taxon>Actinomycetes</taxon>
        <taxon>Propionibacteriales</taxon>
        <taxon>Propionibacteriaceae</taxon>
        <taxon>Arachnia</taxon>
    </lineage>
</organism>
<accession>A0AB37HRH4</accession>
<feature type="compositionally biased region" description="Low complexity" evidence="1">
    <location>
        <begin position="224"/>
        <end position="256"/>
    </location>
</feature>